<proteinExistence type="predicted"/>
<dbReference type="Proteomes" id="UP000663852">
    <property type="component" value="Unassembled WGS sequence"/>
</dbReference>
<dbReference type="EMBL" id="CAJNOR010006317">
    <property type="protein sequence ID" value="CAF1591946.1"/>
    <property type="molecule type" value="Genomic_DNA"/>
</dbReference>
<dbReference type="EMBL" id="CAJNOJ010000255">
    <property type="protein sequence ID" value="CAF1342315.1"/>
    <property type="molecule type" value="Genomic_DNA"/>
</dbReference>
<dbReference type="Proteomes" id="UP000663828">
    <property type="component" value="Unassembled WGS sequence"/>
</dbReference>
<dbReference type="AlphaFoldDB" id="A0A816A784"/>
<organism evidence="2 3">
    <name type="scientific">Adineta ricciae</name>
    <name type="common">Rotifer</name>
    <dbReference type="NCBI Taxonomy" id="249248"/>
    <lineage>
        <taxon>Eukaryota</taxon>
        <taxon>Metazoa</taxon>
        <taxon>Spiralia</taxon>
        <taxon>Gnathifera</taxon>
        <taxon>Rotifera</taxon>
        <taxon>Eurotatoria</taxon>
        <taxon>Bdelloidea</taxon>
        <taxon>Adinetida</taxon>
        <taxon>Adinetidae</taxon>
        <taxon>Adineta</taxon>
    </lineage>
</organism>
<evidence type="ECO:0000313" key="1">
    <source>
        <dbReference type="EMBL" id="CAF1342315.1"/>
    </source>
</evidence>
<evidence type="ECO:0000313" key="3">
    <source>
        <dbReference type="Proteomes" id="UP000663828"/>
    </source>
</evidence>
<accession>A0A816A784</accession>
<name>A0A816A784_ADIRI</name>
<evidence type="ECO:0000313" key="2">
    <source>
        <dbReference type="EMBL" id="CAF1591946.1"/>
    </source>
</evidence>
<sequence length="196" mass="23278">MHGGLTKLDPNRFANEVEKILEYYSETTTLKEFVNDKGSYFNWDVISYPSKITEEDHGIIYYHESSHCGSIFFKREFYYERNILVSWCIPNNKNSYNISEELYEKNAQTTALKFYRANDEKLNNVLVTSYGDCDRWGSIYSYMKHGVPTELDYNGAGDQCYHWYEGQQCMVYNRKMIFKKNYDSLCRCSYSIFASW</sequence>
<reference evidence="2" key="1">
    <citation type="submission" date="2021-02" db="EMBL/GenBank/DDBJ databases">
        <authorList>
            <person name="Nowell W R."/>
        </authorList>
    </citation>
    <scope>NUCLEOTIDE SEQUENCE</scope>
</reference>
<keyword evidence="3" id="KW-1185">Reference proteome</keyword>
<comment type="caution">
    <text evidence="2">The sequence shown here is derived from an EMBL/GenBank/DDBJ whole genome shotgun (WGS) entry which is preliminary data.</text>
</comment>
<protein>
    <submittedName>
        <fullName evidence="2">Uncharacterized protein</fullName>
    </submittedName>
</protein>
<gene>
    <name evidence="1" type="ORF">EDS130_LOCUS32807</name>
    <name evidence="2" type="ORF">XAT740_LOCUS46671</name>
</gene>